<evidence type="ECO:0000313" key="17">
    <source>
        <dbReference type="Proteomes" id="UP000265515"/>
    </source>
</evidence>
<proteinExistence type="inferred from homology"/>
<dbReference type="GO" id="GO:0005524">
    <property type="term" value="F:ATP binding"/>
    <property type="evidence" value="ECO:0007669"/>
    <property type="project" value="UniProtKB-UniRule"/>
</dbReference>
<protein>
    <recommendedName>
        <fullName evidence="15">Kinesin motor domain-containing protein</fullName>
    </recommendedName>
</protein>
<dbReference type="PRINTS" id="PR00380">
    <property type="entry name" value="KINESINHEAVY"/>
</dbReference>
<evidence type="ECO:0000256" key="12">
    <source>
        <dbReference type="PROSITE-ProRule" id="PRU00283"/>
    </source>
</evidence>
<dbReference type="Proteomes" id="UP000265515">
    <property type="component" value="Unassembled WGS sequence"/>
</dbReference>
<feature type="compositionally biased region" description="Low complexity" evidence="14">
    <location>
        <begin position="1266"/>
        <end position="1280"/>
    </location>
</feature>
<evidence type="ECO:0000256" key="10">
    <source>
        <dbReference type="ARBA" id="ARBA00034704"/>
    </source>
</evidence>
<feature type="compositionally biased region" description="Basic and acidic residues" evidence="14">
    <location>
        <begin position="615"/>
        <end position="631"/>
    </location>
</feature>
<keyword evidence="17" id="KW-1185">Reference proteome</keyword>
<dbReference type="OrthoDB" id="3176171at2759"/>
<reference evidence="16 17" key="1">
    <citation type="journal article" date="2018" name="Cell">
        <title>The Chara Genome: Secondary Complexity and Implications for Plant Terrestrialization.</title>
        <authorList>
            <person name="Nishiyama T."/>
            <person name="Sakayama H."/>
            <person name="Vries J.D."/>
            <person name="Buschmann H."/>
            <person name="Saint-Marcoux D."/>
            <person name="Ullrich K.K."/>
            <person name="Haas F.B."/>
            <person name="Vanderstraeten L."/>
            <person name="Becker D."/>
            <person name="Lang D."/>
            <person name="Vosolsobe S."/>
            <person name="Rombauts S."/>
            <person name="Wilhelmsson P.K.I."/>
            <person name="Janitza P."/>
            <person name="Kern R."/>
            <person name="Heyl A."/>
            <person name="Rumpler F."/>
            <person name="Villalobos L.I.A.C."/>
            <person name="Clay J.M."/>
            <person name="Skokan R."/>
            <person name="Toyoda A."/>
            <person name="Suzuki Y."/>
            <person name="Kagoshima H."/>
            <person name="Schijlen E."/>
            <person name="Tajeshwar N."/>
            <person name="Catarino B."/>
            <person name="Hetherington A.J."/>
            <person name="Saltykova A."/>
            <person name="Bonnot C."/>
            <person name="Breuninger H."/>
            <person name="Symeonidi A."/>
            <person name="Radhakrishnan G.V."/>
            <person name="Van Nieuwerburgh F."/>
            <person name="Deforce D."/>
            <person name="Chang C."/>
            <person name="Karol K.G."/>
            <person name="Hedrich R."/>
            <person name="Ulvskov P."/>
            <person name="Glockner G."/>
            <person name="Delwiche C.F."/>
            <person name="Petrasek J."/>
            <person name="Van de Peer Y."/>
            <person name="Friml J."/>
            <person name="Beilby M."/>
            <person name="Dolan L."/>
            <person name="Kohara Y."/>
            <person name="Sugano S."/>
            <person name="Fujiyama A."/>
            <person name="Delaux P.-M."/>
            <person name="Quint M."/>
            <person name="TheiBen G."/>
            <person name="Hagemann M."/>
            <person name="Harholt J."/>
            <person name="Dunand C."/>
            <person name="Zachgo S."/>
            <person name="Langdale J."/>
            <person name="Maumus F."/>
            <person name="Straeten D.V.D."/>
            <person name="Gould S.B."/>
            <person name="Rensing S.A."/>
        </authorList>
    </citation>
    <scope>NUCLEOTIDE SEQUENCE [LARGE SCALE GENOMIC DNA]</scope>
    <source>
        <strain evidence="16 17">S276</strain>
    </source>
</reference>
<dbReference type="SUPFAM" id="SSF52540">
    <property type="entry name" value="P-loop containing nucleoside triphosphate hydrolases"/>
    <property type="match status" value="1"/>
</dbReference>
<feature type="compositionally biased region" description="Acidic residues" evidence="14">
    <location>
        <begin position="736"/>
        <end position="745"/>
    </location>
</feature>
<evidence type="ECO:0000256" key="4">
    <source>
        <dbReference type="ARBA" id="ARBA00022741"/>
    </source>
</evidence>
<keyword evidence="5 12" id="KW-0067">ATP-binding</keyword>
<feature type="region of interest" description="Disordered" evidence="14">
    <location>
        <begin position="1302"/>
        <end position="1322"/>
    </location>
</feature>
<comment type="subcellular location">
    <subcellularLocation>
        <location evidence="1">Cytoplasm</location>
        <location evidence="1">Cytoskeleton</location>
        <location evidence="1">Spindle</location>
    </subcellularLocation>
</comment>
<dbReference type="GO" id="GO:0005819">
    <property type="term" value="C:spindle"/>
    <property type="evidence" value="ECO:0007669"/>
    <property type="project" value="UniProtKB-SubCell"/>
</dbReference>
<dbReference type="FunFam" id="3.40.850.10:FF:000019">
    <property type="entry name" value="Kinesin-like protein KIN-5D"/>
    <property type="match status" value="1"/>
</dbReference>
<keyword evidence="8" id="KW-0206">Cytoskeleton</keyword>
<dbReference type="PROSITE" id="PS50067">
    <property type="entry name" value="KINESIN_MOTOR_2"/>
    <property type="match status" value="1"/>
</dbReference>
<evidence type="ECO:0000256" key="7">
    <source>
        <dbReference type="ARBA" id="ARBA00023175"/>
    </source>
</evidence>
<comment type="similarity">
    <text evidence="9">Belongs to the TRAFAC class myosin-kinesin ATPase superfamily. Kinesin family. KIN-12 subfamily.</text>
</comment>
<evidence type="ECO:0000256" key="5">
    <source>
        <dbReference type="ARBA" id="ARBA00022840"/>
    </source>
</evidence>
<dbReference type="PROSITE" id="PS00411">
    <property type="entry name" value="KINESIN_MOTOR_1"/>
    <property type="match status" value="1"/>
</dbReference>
<dbReference type="EMBL" id="BFEA01000150">
    <property type="protein sequence ID" value="GBG71609.1"/>
    <property type="molecule type" value="Genomic_DNA"/>
</dbReference>
<dbReference type="PANTHER" id="PTHR37739:SF16">
    <property type="entry name" value="KINESIN-LIKE PROTEIN"/>
    <property type="match status" value="1"/>
</dbReference>
<organism evidence="16 17">
    <name type="scientific">Chara braunii</name>
    <name type="common">Braun's stonewort</name>
    <dbReference type="NCBI Taxonomy" id="69332"/>
    <lineage>
        <taxon>Eukaryota</taxon>
        <taxon>Viridiplantae</taxon>
        <taxon>Streptophyta</taxon>
        <taxon>Charophyceae</taxon>
        <taxon>Charales</taxon>
        <taxon>Characeae</taxon>
        <taxon>Chara</taxon>
    </lineage>
</organism>
<keyword evidence="4 12" id="KW-0547">Nucleotide-binding</keyword>
<sequence>MVGGRPLQRSRSLRAFSLTEALSERQRMDRSLTLPPNSATRSSSHMAGRARHKHSAENAPPETPPNVRANMVNTQIHDAPNSAPCKSHSVSARGANGPPVQLNNNHQNSAYHHHTSAFNSSEHVTHKVPYSAPPAHCRGTASTAVPSSAPSEHVRRKLEWGEGTPAKGSCDTLAMEDDTSSGLAAEDSGVKVILRVRPMNKRELLGGAERVVLQESKCSLSVNNEQLYTFDYILGEDSTQTQVFQGVGKAIVNTCLTGLNSSIFAYGQTGSGKTYTMMGKTTPDADTGLPSEHRGLTPRVFEHMFSRIREEEVRNSDKQLKYTCKCSFLEIYNEQITDLLEPSMRNLQIREDIRTGVYVENLSEEPVSCVDDVTRLILKGTANRKVASTAMNSESSRSHSVFTCVIQSQSKSITEGINSTRFSRLNLVDLAGSERQKLTGASGDRLKEAANINRSLTQLGIVIKLLAESAQSGKQRHIPYRDSRLTFLLQESLGGNAKMVMICALSPSNQCIHETISTIKFAQRVKFVQNKAVVNEEMSSDVNVLREQIRRLKEELTRIRHNSQLNGLDLANMITLPPGVSVGAVGLIRGGAAPALESTKDSAPVRGSTEAETEVADKDDGHHPPTNHGEETPEDMSDDDMENIWRKEGHRGYDSDTAAESNCSLHYRFVNEYASWAESRRLSIKPRGSVDASSWAATVAESSKSGPKQQDADDKSLEVIAEIRRREGAVDRSEDGGDGAGEDLAADCTPGSLSPHSDLSRESSESASGSGHHRTGSSVSEATTSYQDTLSDSSLDAGEPSPNSILSPARGPLTARQRKKAVAEFLASSRGRHNGGDELAGSEDVMRAERRASVGSGSAEPRYGGGEGEPEEYWEWAEGECLVSRVVPPELEETDAADAVDARQLRKRYAPDPDRRLSGRADIDCSPCTRYGSIAAAADACPSSSNGGATLRRPAGRWSCGGMEHESLDGQDRTDVRRLAAENRNRELVPCPEERQLVVAGDDCGGVDMADPPAYVLSRDIARAIDPLRRSSASWDKTERRLSKGNGGAEGMFLGVEGERFRKMWRSTTALEHVKGGSGALQLVAYPEDGDGMISQAESRDHTMQAIIAGALRRERAAEDVVQQMAGEIEQLNRLVRQYKHERECNQVLMQAREDKIRRLEEVCEGVISPDTFAGQEFSALVYEQKILQEKVDHNPEITRSGIEQQRLIEELRQYREFYDNGERDRLLEEMRHLRAQVLCLMEEKGGKGGPSGRSTVRSRAGAGGSMMSVSEQSSGSVHRSQIQRRRSIAGGQDLVVARAFGEDQEAEESTEPSESSRVRQELERRFADVEAELEETRMRSDELQNELEFCRQELELERERSEEAQERFDGLMEGHARLINSFSELQEDNLKLVEKQRAMKRGVEDLKKKASLMGPHSAEARWLDRYAAELAAVHIEGNSAKTEVESLRAQLQETAEAVQAAGELLSRLKEAEDQILAVQDEAAIAEQHAEELRREMEKMTRRHATEMAVMEQRLRESRFRKAGICQMCQMAERVTYSFPEADTEAMEAAGSAEDQENRAVYGCYAHR</sequence>
<comment type="similarity">
    <text evidence="10">Belongs to the TRAFAC class myosin-kinesin ATPase superfamily. Kinesin family. KIN-5/BimC subfamily.</text>
</comment>
<evidence type="ECO:0000256" key="13">
    <source>
        <dbReference type="SAM" id="Coils"/>
    </source>
</evidence>
<feature type="domain" description="Kinesin motor" evidence="15">
    <location>
        <begin position="189"/>
        <end position="528"/>
    </location>
</feature>
<evidence type="ECO:0000256" key="3">
    <source>
        <dbReference type="ARBA" id="ARBA00022701"/>
    </source>
</evidence>
<feature type="region of interest" description="Disordered" evidence="14">
    <location>
        <begin position="1245"/>
        <end position="1280"/>
    </location>
</feature>
<evidence type="ECO:0000256" key="1">
    <source>
        <dbReference type="ARBA" id="ARBA00004186"/>
    </source>
</evidence>
<dbReference type="Pfam" id="PF00225">
    <property type="entry name" value="Kinesin"/>
    <property type="match status" value="1"/>
</dbReference>
<evidence type="ECO:0000313" key="16">
    <source>
        <dbReference type="EMBL" id="GBG71609.1"/>
    </source>
</evidence>
<comment type="function">
    <text evidence="11">Responsible for microtubule translocation. May be important for the organization of phragmoplast-specific arrays of microtubules. Plays an essential role in stabilizing the mitotic spindle. Required during mitotic cytokinesis.</text>
</comment>
<comment type="caution">
    <text evidence="16">The sequence shown here is derived from an EMBL/GenBank/DDBJ whole genome shotgun (WGS) entry which is preliminary data.</text>
</comment>
<dbReference type="GO" id="GO:0005874">
    <property type="term" value="C:microtubule"/>
    <property type="evidence" value="ECO:0007669"/>
    <property type="project" value="UniProtKB-KW"/>
</dbReference>
<dbReference type="InterPro" id="IPR019821">
    <property type="entry name" value="Kinesin_motor_CS"/>
</dbReference>
<dbReference type="STRING" id="69332.A0A388KNH7"/>
<dbReference type="InterPro" id="IPR036961">
    <property type="entry name" value="Kinesin_motor_dom_sf"/>
</dbReference>
<dbReference type="GO" id="GO:0007018">
    <property type="term" value="P:microtubule-based movement"/>
    <property type="evidence" value="ECO:0007669"/>
    <property type="project" value="InterPro"/>
</dbReference>
<evidence type="ECO:0000256" key="11">
    <source>
        <dbReference type="ARBA" id="ARBA00046159"/>
    </source>
</evidence>
<dbReference type="PANTHER" id="PTHR37739">
    <property type="entry name" value="KINESIN-LIKE PROTEIN KIN-12D"/>
    <property type="match status" value="1"/>
</dbReference>
<dbReference type="GO" id="GO:0003777">
    <property type="term" value="F:microtubule motor activity"/>
    <property type="evidence" value="ECO:0007669"/>
    <property type="project" value="InterPro"/>
</dbReference>
<feature type="region of interest" description="Disordered" evidence="14">
    <location>
        <begin position="21"/>
        <end position="65"/>
    </location>
</feature>
<feature type="compositionally biased region" description="Polar residues" evidence="14">
    <location>
        <begin position="101"/>
        <end position="122"/>
    </location>
</feature>
<feature type="compositionally biased region" description="Basic and acidic residues" evidence="14">
    <location>
        <begin position="724"/>
        <end position="735"/>
    </location>
</feature>
<feature type="compositionally biased region" description="Low complexity" evidence="14">
    <location>
        <begin position="746"/>
        <end position="757"/>
    </location>
</feature>
<dbReference type="Gramene" id="GBG71609">
    <property type="protein sequence ID" value="GBG71609"/>
    <property type="gene ID" value="CBR_g9025"/>
</dbReference>
<dbReference type="SMART" id="SM00129">
    <property type="entry name" value="KISc"/>
    <property type="match status" value="1"/>
</dbReference>
<keyword evidence="3" id="KW-0493">Microtubule</keyword>
<feature type="coiled-coil region" evidence="13">
    <location>
        <begin position="1442"/>
        <end position="1510"/>
    </location>
</feature>
<evidence type="ECO:0000256" key="6">
    <source>
        <dbReference type="ARBA" id="ARBA00023054"/>
    </source>
</evidence>
<feature type="compositionally biased region" description="Polar residues" evidence="14">
    <location>
        <begin position="34"/>
        <end position="45"/>
    </location>
</feature>
<feature type="compositionally biased region" description="Low complexity" evidence="14">
    <location>
        <begin position="140"/>
        <end position="151"/>
    </location>
</feature>
<feature type="compositionally biased region" description="Polar residues" evidence="14">
    <location>
        <begin position="776"/>
        <end position="794"/>
    </location>
</feature>
<accession>A0A388KNH7</accession>
<evidence type="ECO:0000259" key="15">
    <source>
        <dbReference type="PROSITE" id="PS50067"/>
    </source>
</evidence>
<feature type="coiled-coil region" evidence="13">
    <location>
        <begin position="1115"/>
        <end position="1142"/>
    </location>
</feature>
<feature type="coiled-coil region" evidence="13">
    <location>
        <begin position="535"/>
        <end position="562"/>
    </location>
</feature>
<evidence type="ECO:0000256" key="14">
    <source>
        <dbReference type="SAM" id="MobiDB-lite"/>
    </source>
</evidence>
<name>A0A388KNH7_CHABU</name>
<keyword evidence="2" id="KW-0963">Cytoplasm</keyword>
<gene>
    <name evidence="16" type="ORF">CBR_g9025</name>
</gene>
<keyword evidence="6 13" id="KW-0175">Coiled coil</keyword>
<evidence type="ECO:0000256" key="9">
    <source>
        <dbReference type="ARBA" id="ARBA00034488"/>
    </source>
</evidence>
<feature type="region of interest" description="Disordered" evidence="14">
    <location>
        <begin position="597"/>
        <end position="639"/>
    </location>
</feature>
<dbReference type="GO" id="GO:0008017">
    <property type="term" value="F:microtubule binding"/>
    <property type="evidence" value="ECO:0007669"/>
    <property type="project" value="InterPro"/>
</dbReference>
<dbReference type="GO" id="GO:0007010">
    <property type="term" value="P:cytoskeleton organization"/>
    <property type="evidence" value="ECO:0007669"/>
    <property type="project" value="UniProtKB-ARBA"/>
</dbReference>
<dbReference type="InterPro" id="IPR044986">
    <property type="entry name" value="KIF15/KIN-12"/>
</dbReference>
<feature type="region of interest" description="Disordered" evidence="14">
    <location>
        <begin position="724"/>
        <end position="870"/>
    </location>
</feature>
<evidence type="ECO:0000256" key="8">
    <source>
        <dbReference type="ARBA" id="ARBA00023212"/>
    </source>
</evidence>
<dbReference type="OMA" id="CEKFKIQ"/>
<evidence type="ECO:0000256" key="2">
    <source>
        <dbReference type="ARBA" id="ARBA00022490"/>
    </source>
</evidence>
<keyword evidence="7 12" id="KW-0505">Motor protein</keyword>
<dbReference type="InterPro" id="IPR027417">
    <property type="entry name" value="P-loop_NTPase"/>
</dbReference>
<feature type="compositionally biased region" description="Acidic residues" evidence="14">
    <location>
        <begin position="1303"/>
        <end position="1312"/>
    </location>
</feature>
<feature type="region of interest" description="Disordered" evidence="14">
    <location>
        <begin position="81"/>
        <end position="169"/>
    </location>
</feature>
<dbReference type="Gene3D" id="3.40.850.10">
    <property type="entry name" value="Kinesin motor domain"/>
    <property type="match status" value="1"/>
</dbReference>
<dbReference type="InterPro" id="IPR001752">
    <property type="entry name" value="Kinesin_motor_dom"/>
</dbReference>
<feature type="binding site" evidence="12">
    <location>
        <begin position="267"/>
        <end position="274"/>
    </location>
    <ligand>
        <name>ATP</name>
        <dbReference type="ChEBI" id="CHEBI:30616"/>
    </ligand>
</feature>